<sequence>MLTDTDWIMHAKATRSMASRSLRQGETEVAQRLFQAATQMENIAQMAAANPNTGNVVKLTTMTEIARQDLAKADHSRTDASRKLSNAS</sequence>
<organism evidence="1 2">
    <name type="scientific">Skermanella aerolata</name>
    <dbReference type="NCBI Taxonomy" id="393310"/>
    <lineage>
        <taxon>Bacteria</taxon>
        <taxon>Pseudomonadati</taxon>
        <taxon>Pseudomonadota</taxon>
        <taxon>Alphaproteobacteria</taxon>
        <taxon>Rhodospirillales</taxon>
        <taxon>Azospirillaceae</taxon>
        <taxon>Skermanella</taxon>
    </lineage>
</organism>
<reference evidence="1 2" key="1">
    <citation type="submission" date="2019-07" db="EMBL/GenBank/DDBJ databases">
        <title>Whole genome shotgun sequence of Skermanella aerolata NBRC 106429.</title>
        <authorList>
            <person name="Hosoyama A."/>
            <person name="Uohara A."/>
            <person name="Ohji S."/>
            <person name="Ichikawa N."/>
        </authorList>
    </citation>
    <scope>NUCLEOTIDE SEQUENCE [LARGE SCALE GENOMIC DNA]</scope>
    <source>
        <strain evidence="1 2">NBRC 106429</strain>
    </source>
</reference>
<comment type="caution">
    <text evidence="1">The sequence shown here is derived from an EMBL/GenBank/DDBJ whole genome shotgun (WGS) entry which is preliminary data.</text>
</comment>
<gene>
    <name evidence="1" type="ORF">SAE02_64860</name>
</gene>
<proteinExistence type="predicted"/>
<name>A0A512E0S6_9PROT</name>
<dbReference type="EMBL" id="BJYZ01000039">
    <property type="protein sequence ID" value="GEO42338.1"/>
    <property type="molecule type" value="Genomic_DNA"/>
</dbReference>
<dbReference type="RefSeq" id="WP_044435129.1">
    <property type="nucleotide sequence ID" value="NZ_BJYZ01000039.1"/>
</dbReference>
<dbReference type="Proteomes" id="UP000321523">
    <property type="component" value="Unassembled WGS sequence"/>
</dbReference>
<dbReference type="AlphaFoldDB" id="A0A512E0S6"/>
<protein>
    <submittedName>
        <fullName evidence="1">Uncharacterized protein</fullName>
    </submittedName>
</protein>
<evidence type="ECO:0000313" key="1">
    <source>
        <dbReference type="EMBL" id="GEO42338.1"/>
    </source>
</evidence>
<accession>A0A512E0S6</accession>
<evidence type="ECO:0000313" key="2">
    <source>
        <dbReference type="Proteomes" id="UP000321523"/>
    </source>
</evidence>
<keyword evidence="2" id="KW-1185">Reference proteome</keyword>